<dbReference type="EMBL" id="CP117990">
    <property type="protein sequence ID" value="WDG12053.1"/>
    <property type="molecule type" value="Genomic_DNA"/>
</dbReference>
<evidence type="ECO:0000313" key="1">
    <source>
        <dbReference type="EMBL" id="WDG12053.1"/>
    </source>
</evidence>
<dbReference type="RefSeq" id="WP_274292264.1">
    <property type="nucleotide sequence ID" value="NZ_CP117990.1"/>
</dbReference>
<keyword evidence="1" id="KW-0614">Plasmid</keyword>
<accession>A0AAQ2Y4Y5</accession>
<proteinExistence type="predicted"/>
<dbReference type="AlphaFoldDB" id="A0AAQ2Y4Y5"/>
<dbReference type="Proteomes" id="UP001219537">
    <property type="component" value="Plasmid p_1"/>
</dbReference>
<gene>
    <name evidence="1" type="ORF">PUN50_26915</name>
</gene>
<protein>
    <submittedName>
        <fullName evidence="1">Uncharacterized protein</fullName>
    </submittedName>
</protein>
<geneLocation type="plasmid" evidence="1 2">
    <name>p_1</name>
</geneLocation>
<evidence type="ECO:0000313" key="2">
    <source>
        <dbReference type="Proteomes" id="UP001219537"/>
    </source>
</evidence>
<reference evidence="1" key="1">
    <citation type="submission" date="2023-02" db="EMBL/GenBank/DDBJ databases">
        <title>Isolation, identification, and genome analysis of Vibrio campbellii in the Penaeus vannamei larvae stage.</title>
        <authorList>
            <person name="Huang T."/>
            <person name="Zhang B."/>
        </authorList>
    </citation>
    <scope>NUCLEOTIDE SEQUENCE</scope>
    <source>
        <strain evidence="1">20220413_1</strain>
        <plasmid evidence="1">p_1</plasmid>
    </source>
</reference>
<name>A0AAQ2Y4Y5_9VIBR</name>
<organism evidence="1 2">
    <name type="scientific">Vibrio campbellii</name>
    <dbReference type="NCBI Taxonomy" id="680"/>
    <lineage>
        <taxon>Bacteria</taxon>
        <taxon>Pseudomonadati</taxon>
        <taxon>Pseudomonadota</taxon>
        <taxon>Gammaproteobacteria</taxon>
        <taxon>Vibrionales</taxon>
        <taxon>Vibrionaceae</taxon>
        <taxon>Vibrio</taxon>
    </lineage>
</organism>
<sequence length="73" mass="8517">MRRWHRLVRLLLEEEGITQFVFGSAGSGHIAICSPYLRGRLIVSSTPKKEKRTLQNVRRDVRRLKIPQEVCDD</sequence>